<evidence type="ECO:0000313" key="2">
    <source>
        <dbReference type="Proteomes" id="UP001385951"/>
    </source>
</evidence>
<dbReference type="EMBL" id="JASBNA010000031">
    <property type="protein sequence ID" value="KAK7683370.1"/>
    <property type="molecule type" value="Genomic_DNA"/>
</dbReference>
<reference evidence="1 2" key="1">
    <citation type="submission" date="2022-09" db="EMBL/GenBank/DDBJ databases">
        <authorList>
            <person name="Palmer J.M."/>
        </authorList>
    </citation>
    <scope>NUCLEOTIDE SEQUENCE [LARGE SCALE GENOMIC DNA]</scope>
    <source>
        <strain evidence="1 2">DSM 7382</strain>
    </source>
</reference>
<dbReference type="Proteomes" id="UP001385951">
    <property type="component" value="Unassembled WGS sequence"/>
</dbReference>
<keyword evidence="2" id="KW-1185">Reference proteome</keyword>
<gene>
    <name evidence="1" type="ORF">QCA50_013632</name>
</gene>
<evidence type="ECO:0000313" key="1">
    <source>
        <dbReference type="EMBL" id="KAK7683370.1"/>
    </source>
</evidence>
<protein>
    <submittedName>
        <fullName evidence="1">Uncharacterized protein</fullName>
    </submittedName>
</protein>
<name>A0AAW0FQ18_9APHY</name>
<proteinExistence type="predicted"/>
<organism evidence="1 2">
    <name type="scientific">Cerrena zonata</name>
    <dbReference type="NCBI Taxonomy" id="2478898"/>
    <lineage>
        <taxon>Eukaryota</taxon>
        <taxon>Fungi</taxon>
        <taxon>Dikarya</taxon>
        <taxon>Basidiomycota</taxon>
        <taxon>Agaricomycotina</taxon>
        <taxon>Agaricomycetes</taxon>
        <taxon>Polyporales</taxon>
        <taxon>Cerrenaceae</taxon>
        <taxon>Cerrena</taxon>
    </lineage>
</organism>
<sequence length="115" mass="12785">MASKVEGKTYHEHFPYILLSDNDNHPLEFKRSDHGIAMENVEYGENNGEFAFGGVVIPITSSFPEDFDKYLPTYLHDEFRAAFGPSGPNASTSLGTIISRAAKKVAQKCVDLFIK</sequence>
<comment type="caution">
    <text evidence="1">The sequence shown here is derived from an EMBL/GenBank/DDBJ whole genome shotgun (WGS) entry which is preliminary data.</text>
</comment>
<accession>A0AAW0FQ18</accession>
<dbReference type="AlphaFoldDB" id="A0AAW0FQ18"/>